<accession>A0A9N9NFN7</accession>
<feature type="signal peptide" evidence="1">
    <location>
        <begin position="1"/>
        <end position="20"/>
    </location>
</feature>
<name>A0A9N9NFN7_9GLOM</name>
<dbReference type="EMBL" id="CAJVPV010024831">
    <property type="protein sequence ID" value="CAG8727403.1"/>
    <property type="molecule type" value="Genomic_DNA"/>
</dbReference>
<evidence type="ECO:0000256" key="1">
    <source>
        <dbReference type="SAM" id="SignalP"/>
    </source>
</evidence>
<feature type="chain" id="PRO_5040280117" evidence="1">
    <location>
        <begin position="21"/>
        <end position="101"/>
    </location>
</feature>
<reference evidence="2" key="1">
    <citation type="submission" date="2021-06" db="EMBL/GenBank/DDBJ databases">
        <authorList>
            <person name="Kallberg Y."/>
            <person name="Tangrot J."/>
            <person name="Rosling A."/>
        </authorList>
    </citation>
    <scope>NUCLEOTIDE SEQUENCE</scope>
    <source>
        <strain evidence="2">CL551</strain>
    </source>
</reference>
<sequence length="101" mass="11348">TLVIILAVFTISTFILFASATTNADAVKIVETSLENLPETGELWEMAAQNPKSTSEVENSDTTIIKGPVFAPVQYKSTDLHYKAHIVYPYKYWLRKTFVGY</sequence>
<keyword evidence="1" id="KW-0732">Signal</keyword>
<keyword evidence="3" id="KW-1185">Reference proteome</keyword>
<dbReference type="AlphaFoldDB" id="A0A9N9NFN7"/>
<feature type="non-terminal residue" evidence="2">
    <location>
        <position position="101"/>
    </location>
</feature>
<feature type="non-terminal residue" evidence="2">
    <location>
        <position position="1"/>
    </location>
</feature>
<organism evidence="2 3">
    <name type="scientific">Acaulospora morrowiae</name>
    <dbReference type="NCBI Taxonomy" id="94023"/>
    <lineage>
        <taxon>Eukaryota</taxon>
        <taxon>Fungi</taxon>
        <taxon>Fungi incertae sedis</taxon>
        <taxon>Mucoromycota</taxon>
        <taxon>Glomeromycotina</taxon>
        <taxon>Glomeromycetes</taxon>
        <taxon>Diversisporales</taxon>
        <taxon>Acaulosporaceae</taxon>
        <taxon>Acaulospora</taxon>
    </lineage>
</organism>
<dbReference type="Proteomes" id="UP000789342">
    <property type="component" value="Unassembled WGS sequence"/>
</dbReference>
<protein>
    <submittedName>
        <fullName evidence="2">3622_t:CDS:1</fullName>
    </submittedName>
</protein>
<proteinExistence type="predicted"/>
<comment type="caution">
    <text evidence="2">The sequence shown here is derived from an EMBL/GenBank/DDBJ whole genome shotgun (WGS) entry which is preliminary data.</text>
</comment>
<evidence type="ECO:0000313" key="3">
    <source>
        <dbReference type="Proteomes" id="UP000789342"/>
    </source>
</evidence>
<gene>
    <name evidence="2" type="ORF">AMORRO_LOCUS13755</name>
</gene>
<evidence type="ECO:0000313" key="2">
    <source>
        <dbReference type="EMBL" id="CAG8727403.1"/>
    </source>
</evidence>